<gene>
    <name evidence="10" type="ORF">OLUC0939_LOCUS3502</name>
</gene>
<name>A0A7R9T2P0_9CHLO</name>
<evidence type="ECO:0000256" key="7">
    <source>
        <dbReference type="PROSITE-ProRule" id="PRU00354"/>
    </source>
</evidence>
<keyword evidence="5 7" id="KW-0620">Polyamine biosynthesis</keyword>
<dbReference type="InterPro" id="IPR029063">
    <property type="entry name" value="SAM-dependent_MTases_sf"/>
</dbReference>
<dbReference type="Pfam" id="PF17284">
    <property type="entry name" value="Spermine_synt_N"/>
    <property type="match status" value="1"/>
</dbReference>
<proteinExistence type="inferred from homology"/>
<keyword evidence="4 7" id="KW-0808">Transferase</keyword>
<feature type="domain" description="PABS" evidence="9">
    <location>
        <begin position="21"/>
        <end position="260"/>
    </location>
</feature>
<comment type="catalytic activity">
    <reaction evidence="6">
        <text>S-adenosyl 3-(methylsulfanyl)propylamine + putrescine = S-methyl-5'-thioadenosine + spermidine + H(+)</text>
        <dbReference type="Rhea" id="RHEA:12721"/>
        <dbReference type="ChEBI" id="CHEBI:15378"/>
        <dbReference type="ChEBI" id="CHEBI:17509"/>
        <dbReference type="ChEBI" id="CHEBI:57443"/>
        <dbReference type="ChEBI" id="CHEBI:57834"/>
        <dbReference type="ChEBI" id="CHEBI:326268"/>
        <dbReference type="EC" id="2.5.1.16"/>
    </reaction>
</comment>
<dbReference type="AlphaFoldDB" id="A0A7R9T2P0"/>
<evidence type="ECO:0000256" key="2">
    <source>
        <dbReference type="ARBA" id="ARBA00007867"/>
    </source>
</evidence>
<evidence type="ECO:0000256" key="5">
    <source>
        <dbReference type="ARBA" id="ARBA00023115"/>
    </source>
</evidence>
<dbReference type="InterPro" id="IPR030373">
    <property type="entry name" value="PABS_CS"/>
</dbReference>
<dbReference type="InterPro" id="IPR001045">
    <property type="entry name" value="Spermi_synthase"/>
</dbReference>
<dbReference type="GO" id="GO:0005829">
    <property type="term" value="C:cytosol"/>
    <property type="evidence" value="ECO:0007669"/>
    <property type="project" value="TreeGrafter"/>
</dbReference>
<evidence type="ECO:0000256" key="1">
    <source>
        <dbReference type="ARBA" id="ARBA00005123"/>
    </source>
</evidence>
<evidence type="ECO:0000256" key="6">
    <source>
        <dbReference type="ARBA" id="ARBA00049307"/>
    </source>
</evidence>
<dbReference type="EC" id="2.5.1.16" evidence="3"/>
<dbReference type="HAMAP" id="MF_00198">
    <property type="entry name" value="Spermidine_synth"/>
    <property type="match status" value="1"/>
</dbReference>
<dbReference type="FunFam" id="3.40.50.150:FF:000013">
    <property type="entry name" value="Spermidine synthase"/>
    <property type="match status" value="1"/>
</dbReference>
<accession>A0A7R9T2P0</accession>
<evidence type="ECO:0000256" key="8">
    <source>
        <dbReference type="RuleBase" id="RU003836"/>
    </source>
</evidence>
<dbReference type="InterPro" id="IPR035246">
    <property type="entry name" value="Spermidine_synt_N"/>
</dbReference>
<evidence type="ECO:0000313" key="10">
    <source>
        <dbReference type="EMBL" id="CAD8222778.1"/>
    </source>
</evidence>
<dbReference type="NCBIfam" id="TIGR00417">
    <property type="entry name" value="speE"/>
    <property type="match status" value="1"/>
</dbReference>
<evidence type="ECO:0000256" key="3">
    <source>
        <dbReference type="ARBA" id="ARBA00012455"/>
    </source>
</evidence>
<feature type="active site" description="Proton acceptor" evidence="7">
    <location>
        <position position="178"/>
    </location>
</feature>
<dbReference type="Gene3D" id="2.30.140.10">
    <property type="entry name" value="Spermidine synthase, tetramerisation domain"/>
    <property type="match status" value="1"/>
</dbReference>
<dbReference type="PROSITE" id="PS51006">
    <property type="entry name" value="PABS_2"/>
    <property type="match status" value="1"/>
</dbReference>
<comment type="similarity">
    <text evidence="2 8">Belongs to the spermidine/spermine synthase family.</text>
</comment>
<dbReference type="InterPro" id="IPR030374">
    <property type="entry name" value="PABS"/>
</dbReference>
<sequence>MNKYADDAPQSADKCIGACGEGWLCEVSEMWKGQAMSLKIDEELFRGRSEFQDVYVFKNSAYGNVLVLDGVIQATERDEFAYQEMITHLPLCALNEEPKRVLVVGGGDGGVLREVTRHGSIERIEIAEIDGMVVEMSKKFLPSMAVGFDDARVEVNICDGIKYVGDAEEGTYDAIIVDSSDPIGPASVLFEEAFFKKMHRALKPGGVVCTQAECVWLHIDLIEDLAKMCKGIFVGGSMAYGYTTIPTYPSGQIGFMMCSKPAADGSTVDFTKAKRFPRPADESALKPMRYYNPQVHAAAFVLPEFARAALEPHLVPGSK</sequence>
<dbReference type="PANTHER" id="PTHR11558:SF11">
    <property type="entry name" value="SPERMIDINE SYNTHASE"/>
    <property type="match status" value="1"/>
</dbReference>
<organism evidence="10">
    <name type="scientific">Ostreococcus sp. 'lucimarinus'</name>
    <dbReference type="NCBI Taxonomy" id="242159"/>
    <lineage>
        <taxon>Eukaryota</taxon>
        <taxon>Viridiplantae</taxon>
        <taxon>Chlorophyta</taxon>
        <taxon>Mamiellophyceae</taxon>
        <taxon>Mamiellales</taxon>
        <taxon>Bathycoccaceae</taxon>
        <taxon>Ostreococcus</taxon>
    </lineage>
</organism>
<dbReference type="InterPro" id="IPR030668">
    <property type="entry name" value="Spermi_synthase_euk"/>
</dbReference>
<evidence type="ECO:0000256" key="4">
    <source>
        <dbReference type="ARBA" id="ARBA00022679"/>
    </source>
</evidence>
<comment type="pathway">
    <text evidence="1">Amine and polyamine biosynthesis; spermidine biosynthesis; spermidine from putrescine: step 1/1.</text>
</comment>
<dbReference type="SUPFAM" id="SSF53335">
    <property type="entry name" value="S-adenosyl-L-methionine-dependent methyltransferases"/>
    <property type="match status" value="1"/>
</dbReference>
<evidence type="ECO:0000259" key="9">
    <source>
        <dbReference type="PROSITE" id="PS51006"/>
    </source>
</evidence>
<dbReference type="EMBL" id="HBDX01004073">
    <property type="protein sequence ID" value="CAD8222778.1"/>
    <property type="molecule type" value="Transcribed_RNA"/>
</dbReference>
<dbReference type="PANTHER" id="PTHR11558">
    <property type="entry name" value="SPERMIDINE/SPERMINE SYNTHASE"/>
    <property type="match status" value="1"/>
</dbReference>
<dbReference type="GO" id="GO:0008295">
    <property type="term" value="P:spermidine biosynthetic process"/>
    <property type="evidence" value="ECO:0007669"/>
    <property type="project" value="TreeGrafter"/>
</dbReference>
<protein>
    <recommendedName>
        <fullName evidence="3">spermidine synthase</fullName>
        <ecNumber evidence="3">2.5.1.16</ecNumber>
    </recommendedName>
</protein>
<dbReference type="GO" id="GO:0004766">
    <property type="term" value="F:spermidine synthase activity"/>
    <property type="evidence" value="ECO:0007669"/>
    <property type="project" value="UniProtKB-EC"/>
</dbReference>
<reference evidence="10" key="1">
    <citation type="submission" date="2021-01" db="EMBL/GenBank/DDBJ databases">
        <authorList>
            <person name="Corre E."/>
            <person name="Pelletier E."/>
            <person name="Niang G."/>
            <person name="Scheremetjew M."/>
            <person name="Finn R."/>
            <person name="Kale V."/>
            <person name="Holt S."/>
            <person name="Cochrane G."/>
            <person name="Meng A."/>
            <person name="Brown T."/>
            <person name="Cohen L."/>
        </authorList>
    </citation>
    <scope>NUCLEOTIDE SEQUENCE</scope>
    <source>
        <strain evidence="10">Clade-A-BCC118000</strain>
    </source>
</reference>
<dbReference type="InterPro" id="IPR037163">
    <property type="entry name" value="Spermidine_synt_N_sf"/>
</dbReference>
<dbReference type="Pfam" id="PF01564">
    <property type="entry name" value="Spermine_synth"/>
    <property type="match status" value="1"/>
</dbReference>
<dbReference type="PIRSF" id="PIRSF000502">
    <property type="entry name" value="Spermidine_synth"/>
    <property type="match status" value="1"/>
</dbReference>
<dbReference type="CDD" id="cd02440">
    <property type="entry name" value="AdoMet_MTases"/>
    <property type="match status" value="1"/>
</dbReference>
<dbReference type="PROSITE" id="PS01330">
    <property type="entry name" value="PABS_1"/>
    <property type="match status" value="1"/>
</dbReference>
<dbReference type="NCBIfam" id="NF002010">
    <property type="entry name" value="PRK00811.1"/>
    <property type="match status" value="1"/>
</dbReference>
<dbReference type="Gene3D" id="3.40.50.150">
    <property type="entry name" value="Vaccinia Virus protein VP39"/>
    <property type="match status" value="1"/>
</dbReference>